<dbReference type="PROSITE" id="PS50280">
    <property type="entry name" value="SET"/>
    <property type="match status" value="1"/>
</dbReference>
<proteinExistence type="predicted"/>
<feature type="domain" description="SET" evidence="2">
    <location>
        <begin position="5"/>
        <end position="129"/>
    </location>
</feature>
<reference evidence="4" key="1">
    <citation type="submission" date="2025-08" db="UniProtKB">
        <authorList>
            <consortium name="RefSeq"/>
        </authorList>
    </citation>
    <scope>IDENTIFICATION</scope>
</reference>
<sequence>MMTDPDFIYKKFINKTKGYGVFACKNIQKGEFIVHYRGDLCLKCEMIEKEKVYEQTNAGSYVYDFMHNNIEYSIDATSHEEYLARYVNDSKYFPNAVMKKVLTEDRNLHLCLFALKEIKPNEEIVYFYGVDGLTWHAAVRFFYLAIVTYNKTYFLVSVLLIKEKKICITRKKNF</sequence>
<keyword evidence="1" id="KW-1133">Transmembrane helix</keyword>
<gene>
    <name evidence="4" type="primary">LOC136082053</name>
</gene>
<dbReference type="Gene3D" id="2.170.270.10">
    <property type="entry name" value="SET domain"/>
    <property type="match status" value="1"/>
</dbReference>
<dbReference type="PANTHER" id="PTHR46167:SF1">
    <property type="entry name" value="N-LYSINE METHYLTRANSFERASE KMT5A"/>
    <property type="match status" value="1"/>
</dbReference>
<dbReference type="Proteomes" id="UP001652625">
    <property type="component" value="Chromosome 06"/>
</dbReference>
<dbReference type="PANTHER" id="PTHR46167">
    <property type="entry name" value="N-LYSINE METHYLTRANSFERASE KMT5A"/>
    <property type="match status" value="1"/>
</dbReference>
<keyword evidence="1" id="KW-0472">Membrane</keyword>
<dbReference type="Pfam" id="PF00856">
    <property type="entry name" value="SET"/>
    <property type="match status" value="1"/>
</dbReference>
<keyword evidence="1" id="KW-0812">Transmembrane</keyword>
<name>A0ABM4C560_HYDVU</name>
<dbReference type="RefSeq" id="XP_065656705.1">
    <property type="nucleotide sequence ID" value="XM_065800633.1"/>
</dbReference>
<evidence type="ECO:0000259" key="2">
    <source>
        <dbReference type="PROSITE" id="PS50280"/>
    </source>
</evidence>
<dbReference type="InterPro" id="IPR001214">
    <property type="entry name" value="SET_dom"/>
</dbReference>
<evidence type="ECO:0000313" key="3">
    <source>
        <dbReference type="Proteomes" id="UP001652625"/>
    </source>
</evidence>
<keyword evidence="3" id="KW-1185">Reference proteome</keyword>
<feature type="transmembrane region" description="Helical" evidence="1">
    <location>
        <begin position="141"/>
        <end position="161"/>
    </location>
</feature>
<accession>A0ABM4C560</accession>
<dbReference type="InterPro" id="IPR046341">
    <property type="entry name" value="SET_dom_sf"/>
</dbReference>
<dbReference type="SUPFAM" id="SSF82199">
    <property type="entry name" value="SET domain"/>
    <property type="match status" value="1"/>
</dbReference>
<organism evidence="3 4">
    <name type="scientific">Hydra vulgaris</name>
    <name type="common">Hydra</name>
    <name type="synonym">Hydra attenuata</name>
    <dbReference type="NCBI Taxonomy" id="6087"/>
    <lineage>
        <taxon>Eukaryota</taxon>
        <taxon>Metazoa</taxon>
        <taxon>Cnidaria</taxon>
        <taxon>Hydrozoa</taxon>
        <taxon>Hydroidolina</taxon>
        <taxon>Anthoathecata</taxon>
        <taxon>Aplanulata</taxon>
        <taxon>Hydridae</taxon>
        <taxon>Hydra</taxon>
    </lineage>
</organism>
<dbReference type="SMART" id="SM00317">
    <property type="entry name" value="SET"/>
    <property type="match status" value="1"/>
</dbReference>
<protein>
    <submittedName>
        <fullName evidence="4">Histone-lysine N-methyltransferase Set8-like isoform X1</fullName>
    </submittedName>
</protein>
<evidence type="ECO:0000313" key="4">
    <source>
        <dbReference type="RefSeq" id="XP_065656705.1"/>
    </source>
</evidence>
<evidence type="ECO:0000256" key="1">
    <source>
        <dbReference type="SAM" id="Phobius"/>
    </source>
</evidence>
<dbReference type="GeneID" id="136082053"/>
<dbReference type="InterPro" id="IPR051760">
    <property type="entry name" value="KMT5A"/>
</dbReference>